<dbReference type="InterPro" id="IPR023298">
    <property type="entry name" value="ATPase_P-typ_TM_dom_sf"/>
</dbReference>
<sequence>MNMDRKYKEAENRTSEYLELKYGTDVQSGLSLAEVRRRRHICGTYNIAKEKKRIWLIYLKKECQNPFFFFFLYLCGISRIFYFPKKIQLLLFFTLFFLIIINIRTAFRSRKIFFKQKEAKAKKVIVLREGVFQRIPWKYVLRGDIVRLKKGEQISSPVISLTKPYKEYQSGQVFTENTGRAIVIHTMDSSQQDSQWDDSNLRDLQSGDLQEELQEDVQIEHSQLKACGVENTTLQEKFSSTLKKVEEQILDSLCIFMCLSVVISLYIHQEGNMRRILEVGSLFIAVFMIGKVIAREVFRRYAKRLEKINNT</sequence>
<dbReference type="PANTHER" id="PTHR24093">
    <property type="entry name" value="CATION TRANSPORTING ATPASE"/>
    <property type="match status" value="1"/>
</dbReference>
<evidence type="ECO:0000313" key="4">
    <source>
        <dbReference type="EMBL" id="MSU81313.1"/>
    </source>
</evidence>
<evidence type="ECO:0000259" key="3">
    <source>
        <dbReference type="Pfam" id="PF00690"/>
    </source>
</evidence>
<feature type="domain" description="Cation-transporting P-type ATPase N-terminal" evidence="3">
    <location>
        <begin position="18"/>
        <end position="75"/>
    </location>
</feature>
<dbReference type="Pfam" id="PF00690">
    <property type="entry name" value="Cation_ATPase_N"/>
    <property type="match status" value="1"/>
</dbReference>
<evidence type="ECO:0000313" key="5">
    <source>
        <dbReference type="Proteomes" id="UP000433359"/>
    </source>
</evidence>
<dbReference type="RefSeq" id="WP_154580481.1">
    <property type="nucleotide sequence ID" value="NZ_VULP01000003.1"/>
</dbReference>
<evidence type="ECO:0000256" key="2">
    <source>
        <dbReference type="SAM" id="Phobius"/>
    </source>
</evidence>
<dbReference type="InterPro" id="IPR004014">
    <property type="entry name" value="ATPase_P-typ_cation-transptr_N"/>
</dbReference>
<keyword evidence="2" id="KW-1133">Transmembrane helix</keyword>
<dbReference type="InterPro" id="IPR008250">
    <property type="entry name" value="ATPase_P-typ_transduc_dom_A_sf"/>
</dbReference>
<evidence type="ECO:0000256" key="1">
    <source>
        <dbReference type="ARBA" id="ARBA00022842"/>
    </source>
</evidence>
<keyword evidence="2" id="KW-0472">Membrane</keyword>
<comment type="caution">
    <text evidence="4">The sequence shown here is derived from an EMBL/GenBank/DDBJ whole genome shotgun (WGS) entry which is preliminary data.</text>
</comment>
<dbReference type="Gene3D" id="1.20.1110.10">
    <property type="entry name" value="Calcium-transporting ATPase, transmembrane domain"/>
    <property type="match status" value="1"/>
</dbReference>
<dbReference type="AlphaFoldDB" id="A0A6N7YA65"/>
<dbReference type="GO" id="GO:0005886">
    <property type="term" value="C:plasma membrane"/>
    <property type="evidence" value="ECO:0007669"/>
    <property type="project" value="TreeGrafter"/>
</dbReference>
<organism evidence="4 5">
    <name type="scientific">Anaerobutyricum soehngenii</name>
    <dbReference type="NCBI Taxonomy" id="105843"/>
    <lineage>
        <taxon>Bacteria</taxon>
        <taxon>Bacillati</taxon>
        <taxon>Bacillota</taxon>
        <taxon>Clostridia</taxon>
        <taxon>Lachnospirales</taxon>
        <taxon>Lachnospiraceae</taxon>
        <taxon>Anaerobutyricum</taxon>
    </lineage>
</organism>
<dbReference type="GO" id="GO:0019829">
    <property type="term" value="F:ATPase-coupled monoatomic cation transmembrane transporter activity"/>
    <property type="evidence" value="ECO:0007669"/>
    <property type="project" value="TreeGrafter"/>
</dbReference>
<protein>
    <submittedName>
        <fullName evidence="4">Cation-transporting P-type ATPase</fullName>
    </submittedName>
</protein>
<keyword evidence="1" id="KW-0460">Magnesium</keyword>
<accession>A0A6N7YA65</accession>
<feature type="transmembrane region" description="Helical" evidence="2">
    <location>
        <begin position="249"/>
        <end position="267"/>
    </location>
</feature>
<dbReference type="Gene3D" id="2.70.150.10">
    <property type="entry name" value="Calcium-transporting ATPase, cytoplasmic transduction domain A"/>
    <property type="match status" value="1"/>
</dbReference>
<dbReference type="EMBL" id="VULP01000003">
    <property type="protein sequence ID" value="MSU81313.1"/>
    <property type="molecule type" value="Genomic_DNA"/>
</dbReference>
<name>A0A6N7YA65_9FIRM</name>
<dbReference type="Proteomes" id="UP000433359">
    <property type="component" value="Unassembled WGS sequence"/>
</dbReference>
<reference evidence="4 5" key="1">
    <citation type="submission" date="2019-08" db="EMBL/GenBank/DDBJ databases">
        <title>In-depth cultivation of the pig gut microbiome towards novel bacterial diversity and tailored functional studies.</title>
        <authorList>
            <person name="Wylensek D."/>
            <person name="Hitch T.C.A."/>
            <person name="Clavel T."/>
        </authorList>
    </citation>
    <scope>NUCLEOTIDE SEQUENCE [LARGE SCALE GENOMIC DNA]</scope>
    <source>
        <strain evidence="4 5">BSM-383-APC-4H</strain>
    </source>
</reference>
<feature type="transmembrane region" description="Helical" evidence="2">
    <location>
        <begin position="67"/>
        <end position="83"/>
    </location>
</feature>
<proteinExistence type="predicted"/>
<keyword evidence="2" id="KW-0812">Transmembrane</keyword>
<dbReference type="SUPFAM" id="SSF81653">
    <property type="entry name" value="Calcium ATPase, transduction domain A"/>
    <property type="match status" value="1"/>
</dbReference>
<dbReference type="SUPFAM" id="SSF81665">
    <property type="entry name" value="Calcium ATPase, transmembrane domain M"/>
    <property type="match status" value="1"/>
</dbReference>
<feature type="transmembrane region" description="Helical" evidence="2">
    <location>
        <begin position="279"/>
        <end position="298"/>
    </location>
</feature>
<gene>
    <name evidence="4" type="ORF">FYJ25_02790</name>
</gene>
<feature type="transmembrane region" description="Helical" evidence="2">
    <location>
        <begin position="89"/>
        <end position="107"/>
    </location>
</feature>